<dbReference type="PATRIC" id="fig|294.195.peg.4900"/>
<dbReference type="AlphaFoldDB" id="A0A109KMV3"/>
<name>A0A109KMV3_PSEFL</name>
<protein>
    <recommendedName>
        <fullName evidence="2">Phage tail assembly chaperone-like domain-containing protein</fullName>
    </recommendedName>
</protein>
<dbReference type="Gene3D" id="6.10.140.1310">
    <property type="match status" value="1"/>
</dbReference>
<evidence type="ECO:0000256" key="1">
    <source>
        <dbReference type="SAM" id="MobiDB-lite"/>
    </source>
</evidence>
<evidence type="ECO:0000259" key="2">
    <source>
        <dbReference type="Pfam" id="PF16778"/>
    </source>
</evidence>
<dbReference type="InterPro" id="IPR031893">
    <property type="entry name" value="Phage_tail_APC"/>
</dbReference>
<dbReference type="Proteomes" id="UP000063434">
    <property type="component" value="Unassembled WGS sequence"/>
</dbReference>
<feature type="domain" description="Phage tail assembly chaperone-like" evidence="2">
    <location>
        <begin position="17"/>
        <end position="75"/>
    </location>
</feature>
<sequence length="78" mass="9155">MKPLFVPAELHPIIKWEMIRKARDQDLSASDYAAMPDYPMLESHKLIFAEYRQKLRDIPDQGEDPDAVLWPSKPDFLK</sequence>
<dbReference type="EMBL" id="LCYC01000058">
    <property type="protein sequence ID" value="KWV72045.1"/>
    <property type="molecule type" value="Genomic_DNA"/>
</dbReference>
<feature type="region of interest" description="Disordered" evidence="1">
    <location>
        <begin position="59"/>
        <end position="78"/>
    </location>
</feature>
<reference evidence="3 4" key="1">
    <citation type="submission" date="2015-05" db="EMBL/GenBank/DDBJ databases">
        <title>A genomic and transcriptomic approach to investigate the blue pigment phenotype in Pseudomonas fluorescens.</title>
        <authorList>
            <person name="Andreani N.A."/>
            <person name="Cardazzo B."/>
        </authorList>
    </citation>
    <scope>NUCLEOTIDE SEQUENCE [LARGE SCALE GENOMIC DNA]</scope>
    <source>
        <strain evidence="3 4">Ps_40</strain>
    </source>
</reference>
<accession>A0A109KMV3</accession>
<proteinExistence type="predicted"/>
<comment type="caution">
    <text evidence="3">The sequence shown here is derived from an EMBL/GenBank/DDBJ whole genome shotgun (WGS) entry which is preliminary data.</text>
</comment>
<organism evidence="3 4">
    <name type="scientific">Pseudomonas fluorescens</name>
    <dbReference type="NCBI Taxonomy" id="294"/>
    <lineage>
        <taxon>Bacteria</taxon>
        <taxon>Pseudomonadati</taxon>
        <taxon>Pseudomonadota</taxon>
        <taxon>Gammaproteobacteria</taxon>
        <taxon>Pseudomonadales</taxon>
        <taxon>Pseudomonadaceae</taxon>
        <taxon>Pseudomonas</taxon>
    </lineage>
</organism>
<evidence type="ECO:0000313" key="4">
    <source>
        <dbReference type="Proteomes" id="UP000063434"/>
    </source>
</evidence>
<dbReference type="Pfam" id="PF16778">
    <property type="entry name" value="Phage_tail_APC"/>
    <property type="match status" value="1"/>
</dbReference>
<evidence type="ECO:0000313" key="3">
    <source>
        <dbReference type="EMBL" id="KWV72045.1"/>
    </source>
</evidence>
<gene>
    <name evidence="3" type="ORF">PFL603g_04586</name>
</gene>
<dbReference type="RefSeq" id="WP_034135801.1">
    <property type="nucleotide sequence ID" value="NZ_LCYC01000058.1"/>
</dbReference>